<comment type="caution">
    <text evidence="12">The sequence shown here is derived from an EMBL/GenBank/DDBJ whole genome shotgun (WGS) entry which is preliminary data.</text>
</comment>
<dbReference type="PIRSF" id="PIRSF000524">
    <property type="entry name" value="SPT"/>
    <property type="match status" value="1"/>
</dbReference>
<dbReference type="InterPro" id="IPR015424">
    <property type="entry name" value="PyrdxlP-dep_Trfase"/>
</dbReference>
<evidence type="ECO:0000256" key="3">
    <source>
        <dbReference type="ARBA" id="ARBA00013049"/>
    </source>
</evidence>
<organism evidence="12 13">
    <name type="scientific">Symbiochloris irregularis</name>
    <dbReference type="NCBI Taxonomy" id="706552"/>
    <lineage>
        <taxon>Eukaryota</taxon>
        <taxon>Viridiplantae</taxon>
        <taxon>Chlorophyta</taxon>
        <taxon>core chlorophytes</taxon>
        <taxon>Trebouxiophyceae</taxon>
        <taxon>Trebouxiales</taxon>
        <taxon>Trebouxiaceae</taxon>
        <taxon>Symbiochloris</taxon>
    </lineage>
</organism>
<accession>A0AAW1PBM3</accession>
<evidence type="ECO:0000256" key="10">
    <source>
        <dbReference type="RuleBase" id="RU004504"/>
    </source>
</evidence>
<evidence type="ECO:0000256" key="5">
    <source>
        <dbReference type="ARBA" id="ARBA00022679"/>
    </source>
</evidence>
<evidence type="ECO:0000256" key="4">
    <source>
        <dbReference type="ARBA" id="ARBA00022576"/>
    </source>
</evidence>
<dbReference type="InterPro" id="IPR000192">
    <property type="entry name" value="Aminotrans_V_dom"/>
</dbReference>
<dbReference type="EC" id="2.6.1.44" evidence="3"/>
<keyword evidence="5" id="KW-0808">Transferase</keyword>
<dbReference type="PANTHER" id="PTHR21152">
    <property type="entry name" value="AMINOTRANSFERASE CLASS V"/>
    <property type="match status" value="1"/>
</dbReference>
<dbReference type="Gene3D" id="3.40.640.10">
    <property type="entry name" value="Type I PLP-dependent aspartate aminotransferase-like (Major domain)"/>
    <property type="match status" value="1"/>
</dbReference>
<dbReference type="PROSITE" id="PS00595">
    <property type="entry name" value="AA_TRANSFER_CLASS_5"/>
    <property type="match status" value="1"/>
</dbReference>
<dbReference type="FunFam" id="3.40.640.10:FF:000027">
    <property type="entry name" value="Serine--pyruvate aminotransferase, mitochondrial"/>
    <property type="match status" value="1"/>
</dbReference>
<sequence>MGRITSCSKLIRQLTHTSRGFASSSAAAQSLGRPGEVVTNVTAPEGPSGVLHVPPRLLMGPGPANSHPRVLAAQTLPLLGHMHPPFFKIMDEIQQGLRYVFQTNSKHVLMVSGTGHAGMEACIANLLEPGETIVVGNNGIWGSRVCDLAERYQAKVVNLQKEPGQTYSKDDLSKALEEHKPAVLFLTQGESSTGTHQNLAGVGELCRKHGTLLLVDTVCSLGGVPLFSDAWEVDAIYSGSQKCLAAPPGGAPLFFGERAFEKLQSRKSKVASYYFDLNLVGDYWGWYDKRFYHHTGMTSTWYGMREALALVANEGLDNMWARHQAVADHLWAGLRELNLEPFVEKPEDRLITVNTIKIPEGVDPVALVTNAMEKYNLEISGGLGGTVGKVWRVGLMGYNAKMENVEMVLAAFRDGLKKQGRL</sequence>
<dbReference type="GO" id="GO:0005777">
    <property type="term" value="C:peroxisome"/>
    <property type="evidence" value="ECO:0007669"/>
    <property type="project" value="TreeGrafter"/>
</dbReference>
<evidence type="ECO:0000313" key="13">
    <source>
        <dbReference type="Proteomes" id="UP001465755"/>
    </source>
</evidence>
<name>A0AAW1PBM3_9CHLO</name>
<dbReference type="InterPro" id="IPR020578">
    <property type="entry name" value="Aminotrans_V_PyrdxlP_BS"/>
</dbReference>
<comment type="similarity">
    <text evidence="2 9">Belongs to the class-V pyridoxal-phosphate-dependent aminotransferase family.</text>
</comment>
<dbReference type="InterPro" id="IPR015422">
    <property type="entry name" value="PyrdxlP-dep_Trfase_small"/>
</dbReference>
<evidence type="ECO:0000256" key="6">
    <source>
        <dbReference type="ARBA" id="ARBA00022898"/>
    </source>
</evidence>
<dbReference type="FunFam" id="3.90.1150.10:FF:000039">
    <property type="entry name" value="Serine--pyruvate aminotransferase"/>
    <property type="match status" value="1"/>
</dbReference>
<comment type="cofactor">
    <cofactor evidence="1 8 10">
        <name>pyridoxal 5'-phosphate</name>
        <dbReference type="ChEBI" id="CHEBI:597326"/>
    </cofactor>
</comment>
<dbReference type="EMBL" id="JALJOQ010000033">
    <property type="protein sequence ID" value="KAK9807220.1"/>
    <property type="molecule type" value="Genomic_DNA"/>
</dbReference>
<keyword evidence="13" id="KW-1185">Reference proteome</keyword>
<keyword evidence="4" id="KW-0032">Aminotransferase</keyword>
<dbReference type="GO" id="GO:0019265">
    <property type="term" value="P:glycine biosynthetic process, by transamination of glyoxylate"/>
    <property type="evidence" value="ECO:0007669"/>
    <property type="project" value="TreeGrafter"/>
</dbReference>
<evidence type="ECO:0000256" key="8">
    <source>
        <dbReference type="PIRSR" id="PIRSR000524-50"/>
    </source>
</evidence>
<dbReference type="InterPro" id="IPR015421">
    <property type="entry name" value="PyrdxlP-dep_Trfase_major"/>
</dbReference>
<feature type="domain" description="Aminotransferase class V" evidence="11">
    <location>
        <begin position="81"/>
        <end position="405"/>
    </location>
</feature>
<dbReference type="InterPro" id="IPR024169">
    <property type="entry name" value="SP_NH2Trfase/AEP_transaminase"/>
</dbReference>
<evidence type="ECO:0000256" key="2">
    <source>
        <dbReference type="ARBA" id="ARBA00009236"/>
    </source>
</evidence>
<dbReference type="CDD" id="cd06451">
    <property type="entry name" value="AGAT_like"/>
    <property type="match status" value="1"/>
</dbReference>
<protein>
    <recommendedName>
        <fullName evidence="3">alanine--glyoxylate transaminase</fullName>
        <ecNumber evidence="3">2.6.1.44</ecNumber>
    </recommendedName>
</protein>
<evidence type="ECO:0000313" key="12">
    <source>
        <dbReference type="EMBL" id="KAK9807220.1"/>
    </source>
</evidence>
<dbReference type="GO" id="GO:0004760">
    <property type="term" value="F:L-serine-pyruvate transaminase activity"/>
    <property type="evidence" value="ECO:0007669"/>
    <property type="project" value="TreeGrafter"/>
</dbReference>
<dbReference type="PANTHER" id="PTHR21152:SF40">
    <property type="entry name" value="ALANINE--GLYOXYLATE AMINOTRANSFERASE"/>
    <property type="match status" value="1"/>
</dbReference>
<keyword evidence="6 8" id="KW-0663">Pyridoxal phosphate</keyword>
<dbReference type="Gene3D" id="3.90.1150.10">
    <property type="entry name" value="Aspartate Aminotransferase, domain 1"/>
    <property type="match status" value="1"/>
</dbReference>
<evidence type="ECO:0000256" key="9">
    <source>
        <dbReference type="RuleBase" id="RU004075"/>
    </source>
</evidence>
<dbReference type="Pfam" id="PF00266">
    <property type="entry name" value="Aminotran_5"/>
    <property type="match status" value="1"/>
</dbReference>
<evidence type="ECO:0000256" key="1">
    <source>
        <dbReference type="ARBA" id="ARBA00001933"/>
    </source>
</evidence>
<gene>
    <name evidence="12" type="ORF">WJX73_010527</name>
</gene>
<dbReference type="SUPFAM" id="SSF53383">
    <property type="entry name" value="PLP-dependent transferases"/>
    <property type="match status" value="1"/>
</dbReference>
<feature type="binding site" evidence="7">
    <location>
        <position position="392"/>
    </location>
    <ligand>
        <name>substrate</name>
    </ligand>
</feature>
<reference evidence="12 13" key="1">
    <citation type="journal article" date="2024" name="Nat. Commun.">
        <title>Phylogenomics reveals the evolutionary origins of lichenization in chlorophyte algae.</title>
        <authorList>
            <person name="Puginier C."/>
            <person name="Libourel C."/>
            <person name="Otte J."/>
            <person name="Skaloud P."/>
            <person name="Haon M."/>
            <person name="Grisel S."/>
            <person name="Petersen M."/>
            <person name="Berrin J.G."/>
            <person name="Delaux P.M."/>
            <person name="Dal Grande F."/>
            <person name="Keller J."/>
        </authorList>
    </citation>
    <scope>NUCLEOTIDE SEQUENCE [LARGE SCALE GENOMIC DNA]</scope>
    <source>
        <strain evidence="12 13">SAG 2036</strain>
    </source>
</reference>
<evidence type="ECO:0000256" key="7">
    <source>
        <dbReference type="PIRSR" id="PIRSR000524-1"/>
    </source>
</evidence>
<feature type="modified residue" description="N6-(pyridoxal phosphate)lysine" evidence="8">
    <location>
        <position position="242"/>
    </location>
</feature>
<proteinExistence type="inferred from homology"/>
<dbReference type="Proteomes" id="UP001465755">
    <property type="component" value="Unassembled WGS sequence"/>
</dbReference>
<dbReference type="AlphaFoldDB" id="A0AAW1PBM3"/>
<evidence type="ECO:0000259" key="11">
    <source>
        <dbReference type="Pfam" id="PF00266"/>
    </source>
</evidence>
<dbReference type="GO" id="GO:0008453">
    <property type="term" value="F:alanine-glyoxylate transaminase activity"/>
    <property type="evidence" value="ECO:0007669"/>
    <property type="project" value="UniProtKB-EC"/>
</dbReference>